<gene>
    <name evidence="1" type="ORF">RYX56_21545</name>
</gene>
<dbReference type="RefSeq" id="WP_317124016.1">
    <property type="nucleotide sequence ID" value="NZ_JAWJBA010000113.1"/>
</dbReference>
<dbReference type="EMBL" id="JAWJBA010000113">
    <property type="protein sequence ID" value="MDV2686938.1"/>
    <property type="molecule type" value="Genomic_DNA"/>
</dbReference>
<feature type="non-terminal residue" evidence="1">
    <location>
        <position position="1"/>
    </location>
</feature>
<protein>
    <submittedName>
        <fullName evidence="1">Uncharacterized protein</fullName>
    </submittedName>
</protein>
<dbReference type="Proteomes" id="UP001287282">
    <property type="component" value="Unassembled WGS sequence"/>
</dbReference>
<reference evidence="1 2" key="1">
    <citation type="submission" date="2023-10" db="EMBL/GenBank/DDBJ databases">
        <title>Screening of Alkalihalobacillus lindianensis BZ-TG-R113 and Its Alleviation of Salt Stress on Rapeseed Growth.</title>
        <authorList>
            <person name="Zhao B."/>
            <person name="Guo T."/>
        </authorList>
    </citation>
    <scope>NUCLEOTIDE SEQUENCE [LARGE SCALE GENOMIC DNA]</scope>
    <source>
        <strain evidence="1 2">BZ-TG-R113</strain>
    </source>
</reference>
<keyword evidence="2" id="KW-1185">Reference proteome</keyword>
<organism evidence="1 2">
    <name type="scientific">Alkalihalophilus lindianensis</name>
    <dbReference type="NCBI Taxonomy" id="1630542"/>
    <lineage>
        <taxon>Bacteria</taxon>
        <taxon>Bacillati</taxon>
        <taxon>Bacillota</taxon>
        <taxon>Bacilli</taxon>
        <taxon>Bacillales</taxon>
        <taxon>Bacillaceae</taxon>
        <taxon>Alkalihalophilus</taxon>
    </lineage>
</organism>
<comment type="caution">
    <text evidence="1">The sequence shown here is derived from an EMBL/GenBank/DDBJ whole genome shotgun (WGS) entry which is preliminary data.</text>
</comment>
<evidence type="ECO:0000313" key="1">
    <source>
        <dbReference type="EMBL" id="MDV2686938.1"/>
    </source>
</evidence>
<accession>A0ABU3XGI7</accession>
<proteinExistence type="predicted"/>
<sequence>RYKIIEKTKCLVGGEEAYLLHQEFVANHSIYRIMGKDESVKVLQVLFFSKKTNRMVVASLLTTPEKLKENEQLYKDILFSLNEENNDYARSKLRQIN</sequence>
<name>A0ABU3XGI7_9BACI</name>
<evidence type="ECO:0000313" key="2">
    <source>
        <dbReference type="Proteomes" id="UP001287282"/>
    </source>
</evidence>